<sequence>KRPSGGDCTKPCGTRTGYERIKKSCRPVNLPTTTQNVTWYRSLGIKTDKITDMIKDRERIVESTAHKTVDSQEAN</sequence>
<gene>
    <name evidence="1" type="ORF">MAR_020711</name>
</gene>
<dbReference type="Proteomes" id="UP001164746">
    <property type="component" value="Chromosome 5"/>
</dbReference>
<name>A0ABY7E8Q9_MYAAR</name>
<dbReference type="EMBL" id="CP111016">
    <property type="protein sequence ID" value="WAR05342.1"/>
    <property type="molecule type" value="Genomic_DNA"/>
</dbReference>
<keyword evidence="2" id="KW-1185">Reference proteome</keyword>
<organism evidence="1 2">
    <name type="scientific">Mya arenaria</name>
    <name type="common">Soft-shell clam</name>
    <dbReference type="NCBI Taxonomy" id="6604"/>
    <lineage>
        <taxon>Eukaryota</taxon>
        <taxon>Metazoa</taxon>
        <taxon>Spiralia</taxon>
        <taxon>Lophotrochozoa</taxon>
        <taxon>Mollusca</taxon>
        <taxon>Bivalvia</taxon>
        <taxon>Autobranchia</taxon>
        <taxon>Heteroconchia</taxon>
        <taxon>Euheterodonta</taxon>
        <taxon>Imparidentia</taxon>
        <taxon>Neoheterodontei</taxon>
        <taxon>Myida</taxon>
        <taxon>Myoidea</taxon>
        <taxon>Myidae</taxon>
        <taxon>Mya</taxon>
    </lineage>
</organism>
<evidence type="ECO:0000313" key="1">
    <source>
        <dbReference type="EMBL" id="WAR05342.1"/>
    </source>
</evidence>
<protein>
    <submittedName>
        <fullName evidence="1">Uncharacterized protein</fullName>
    </submittedName>
</protein>
<accession>A0ABY7E8Q9</accession>
<reference evidence="1" key="1">
    <citation type="submission" date="2022-11" db="EMBL/GenBank/DDBJ databases">
        <title>Centuries of genome instability and evolution in soft-shell clam transmissible cancer (bioRxiv).</title>
        <authorList>
            <person name="Hart S.F.M."/>
            <person name="Yonemitsu M.A."/>
            <person name="Giersch R.M."/>
            <person name="Beal B.F."/>
            <person name="Arriagada G."/>
            <person name="Davis B.W."/>
            <person name="Ostrander E.A."/>
            <person name="Goff S.P."/>
            <person name="Metzger M.J."/>
        </authorList>
    </citation>
    <scope>NUCLEOTIDE SEQUENCE</scope>
    <source>
        <strain evidence="1">MELC-2E11</strain>
        <tissue evidence="1">Siphon/mantle</tissue>
    </source>
</reference>
<proteinExistence type="predicted"/>
<evidence type="ECO:0000313" key="2">
    <source>
        <dbReference type="Proteomes" id="UP001164746"/>
    </source>
</evidence>
<feature type="non-terminal residue" evidence="1">
    <location>
        <position position="75"/>
    </location>
</feature>